<evidence type="ECO:0000313" key="12">
    <source>
        <dbReference type="EMBL" id="SES41175.1"/>
    </source>
</evidence>
<sequence length="1217" mass="131915">MRTGIQLRLAGLWAVIVIFAGTVLFATAAAAGSDKPDAVPYIDSQIDINSSSRINIIIELTDTPLAVKKSEADENKTVFETAAAEKELRDEAEAFLNYLENKGIDYSGLERFEEIFNGFSMEVSARDIEKLAQFDGVTGVYPDQEYEVLFEDDDDYEPTYDENKTIEVSQLWDLGLTGAGIKIGVIDTGIDYHHPDLEDAYKGGKNYVNDGQTTPLEGHGSVTTTHGTNVSGIIAGRGSEEDKGVKGVAFESDLYVYRVIDNNDRGRTADLLKALEQASADSLDILNLSLSSKVNEADTPLTRAINQTVKSGMVVVVANGNAGPGPMTVGDPGTAASAISVAAASLRNGAESLAPFSSRGPVNGTYDIKPDIIAPGYSVYSATSLSRANTDDYSQAYGYYNGTSMAAPFITGVAALLLEADRSQTAQDIKAKIMNTGVLFDGGGVNEIGAGAVRAMKALETPVTATVQDTIRYRQGEENKELVHRTGSINFGSVEMGGYYSQEKTLELMNTSNQPVEYKVSWRFLKDSMGNEGVSLDMPERISVGAGGTADMPVVLKGKNTSEPGYYEGYLTLSADGYPELTLPFGVEVGTVSSVIESAAVSPDIFNSGRNSVEVTFELSEDVYGTEILLSDEDGSEEIGIISPFTEGGSGKSFNWDLTYTDNASGDTEKVADGKYTVQLKAYTSPFHYFLKDVPVHAYSVTPEIELLGEDLSDNHFSGKIKSYFSDEGEASKALSGGYTLENSGGVYRNGDLEIEDDGSFAVTNKLRAGETTVTIEVTDRAGNAVKESFLVNWSGIYQKGDQGEGVKQLKQNLGKLGFESSEDPADYFGDGTEKALEKFQAYYSVPVTGKADEDTQNKLDEQLSTIFMDGNADPAIRELKVKLTHLGFGNFPERPSDRYGPVTSSVVDDFQKHYGLTVNGIADDVTLGKMDAEWDKALKDGDDSEAVREMKMNLTALGFGNFPEFPSTRYGPVTSGVVSDFQESHSLRVSGTANPITLKKIEELLQAAFKDGDDHPDIRPFKQKLTALGYGNFPERPSTRYGPVTEGVVKEFQADNGLQVTGTADHVTMKKIDELLQIVFEDGDDLEEIRALKQDLTFLGFGNFPNRPSTRYGPVTEGVVKDFQKYYGLPATGVVNVRTLDVLKRNINTIYQDGKSTAEIREMKMQLTSLGFGNFPESPSKNYGPVTAGVVRDFQQHHNLIANGIADTVTLNKIYR</sequence>
<dbReference type="InterPro" id="IPR010259">
    <property type="entry name" value="S8pro/Inhibitor_I9"/>
</dbReference>
<dbReference type="STRING" id="1601833.SAMN05518684_1253"/>
<dbReference type="PANTHER" id="PTHR43806">
    <property type="entry name" value="PEPTIDASE S8"/>
    <property type="match status" value="1"/>
</dbReference>
<dbReference type="SUPFAM" id="SSF47090">
    <property type="entry name" value="PGBD-like"/>
    <property type="match status" value="6"/>
</dbReference>
<dbReference type="AlphaFoldDB" id="A0A1H9X4U7"/>
<dbReference type="Pfam" id="PF01471">
    <property type="entry name" value="PG_binding_1"/>
    <property type="match status" value="6"/>
</dbReference>
<evidence type="ECO:0000256" key="3">
    <source>
        <dbReference type="ARBA" id="ARBA00022801"/>
    </source>
</evidence>
<dbReference type="GO" id="GO:0004252">
    <property type="term" value="F:serine-type endopeptidase activity"/>
    <property type="evidence" value="ECO:0007669"/>
    <property type="project" value="UniProtKB-UniRule"/>
</dbReference>
<proteinExistence type="inferred from homology"/>
<dbReference type="CDD" id="cd07474">
    <property type="entry name" value="Peptidases_S8_subtilisin_Vpr-like"/>
    <property type="match status" value="1"/>
</dbReference>
<dbReference type="Pfam" id="PF00082">
    <property type="entry name" value="Peptidase_S8"/>
    <property type="match status" value="1"/>
</dbReference>
<dbReference type="InterPro" id="IPR034213">
    <property type="entry name" value="S8_Vpr-like"/>
</dbReference>
<feature type="domain" description="Peptidase S8/S53" evidence="9">
    <location>
        <begin position="178"/>
        <end position="451"/>
    </location>
</feature>
<dbReference type="InterPro" id="IPR050131">
    <property type="entry name" value="Peptidase_S8_subtilisin-like"/>
</dbReference>
<dbReference type="InterPro" id="IPR002477">
    <property type="entry name" value="Peptidoglycan-bd-like"/>
</dbReference>
<evidence type="ECO:0000259" key="11">
    <source>
        <dbReference type="Pfam" id="PF05922"/>
    </source>
</evidence>
<feature type="compositionally biased region" description="Polar residues" evidence="8">
    <location>
        <begin position="216"/>
        <end position="231"/>
    </location>
</feature>
<keyword evidence="13" id="KW-1185">Reference proteome</keyword>
<reference evidence="13" key="1">
    <citation type="submission" date="2016-10" db="EMBL/GenBank/DDBJ databases">
        <authorList>
            <person name="Varghese N."/>
            <person name="Submissions S."/>
        </authorList>
    </citation>
    <scope>NUCLEOTIDE SEQUENCE [LARGE SCALE GENOMIC DNA]</scope>
    <source>
        <strain evidence="13">S9</strain>
    </source>
</reference>
<dbReference type="InterPro" id="IPR015500">
    <property type="entry name" value="Peptidase_S8_subtilisin-rel"/>
</dbReference>
<dbReference type="PROSITE" id="PS00136">
    <property type="entry name" value="SUBTILASE_ASP"/>
    <property type="match status" value="1"/>
</dbReference>
<comment type="similarity">
    <text evidence="1 6 7">Belongs to the peptidase S8 family.</text>
</comment>
<evidence type="ECO:0000256" key="8">
    <source>
        <dbReference type="SAM" id="MobiDB-lite"/>
    </source>
</evidence>
<accession>A0A1H9X4U7</accession>
<dbReference type="InterPro" id="IPR023827">
    <property type="entry name" value="Peptidase_S8_Asp-AS"/>
</dbReference>
<protein>
    <submittedName>
        <fullName evidence="12">Peptidase inhibitor I9</fullName>
    </submittedName>
</protein>
<feature type="active site" description="Charge relay system" evidence="5 6">
    <location>
        <position position="226"/>
    </location>
</feature>
<evidence type="ECO:0000256" key="1">
    <source>
        <dbReference type="ARBA" id="ARBA00011073"/>
    </source>
</evidence>
<name>A0A1H9X4U7_9BACI</name>
<evidence type="ECO:0000256" key="5">
    <source>
        <dbReference type="PIRSR" id="PIRSR615500-1"/>
    </source>
</evidence>
<dbReference type="PANTHER" id="PTHR43806:SF65">
    <property type="entry name" value="SERINE PROTEASE APRX"/>
    <property type="match status" value="1"/>
</dbReference>
<dbReference type="InterPro" id="IPR023828">
    <property type="entry name" value="Peptidase_S8_Ser-AS"/>
</dbReference>
<dbReference type="InterPro" id="IPR036365">
    <property type="entry name" value="PGBD-like_sf"/>
</dbReference>
<dbReference type="InterPro" id="IPR036852">
    <property type="entry name" value="Peptidase_S8/S53_dom_sf"/>
</dbReference>
<evidence type="ECO:0000256" key="6">
    <source>
        <dbReference type="PROSITE-ProRule" id="PRU01240"/>
    </source>
</evidence>
<dbReference type="Pfam" id="PF05922">
    <property type="entry name" value="Inhibitor_I9"/>
    <property type="match status" value="1"/>
</dbReference>
<dbReference type="Gene3D" id="1.10.101.10">
    <property type="entry name" value="PGBD-like superfamily/PGBD"/>
    <property type="match status" value="6"/>
</dbReference>
<evidence type="ECO:0000256" key="7">
    <source>
        <dbReference type="RuleBase" id="RU003355"/>
    </source>
</evidence>
<evidence type="ECO:0000259" key="10">
    <source>
        <dbReference type="Pfam" id="PF01471"/>
    </source>
</evidence>
<dbReference type="InterPro" id="IPR022398">
    <property type="entry name" value="Peptidase_S8_His-AS"/>
</dbReference>
<gene>
    <name evidence="12" type="ORF">SAMN05518684_1253</name>
</gene>
<dbReference type="OrthoDB" id="9798386at2"/>
<feature type="domain" description="Peptidoglycan binding-like" evidence="10">
    <location>
        <begin position="1159"/>
        <end position="1215"/>
    </location>
</feature>
<keyword evidence="2 6" id="KW-0645">Protease</keyword>
<feature type="active site" description="Charge relay system" evidence="5 6">
    <location>
        <position position="187"/>
    </location>
</feature>
<feature type="region of interest" description="Disordered" evidence="8">
    <location>
        <begin position="216"/>
        <end position="236"/>
    </location>
</feature>
<evidence type="ECO:0000256" key="2">
    <source>
        <dbReference type="ARBA" id="ARBA00022670"/>
    </source>
</evidence>
<organism evidence="12 13">
    <name type="scientific">Salipaludibacillus aurantiacus</name>
    <dbReference type="NCBI Taxonomy" id="1601833"/>
    <lineage>
        <taxon>Bacteria</taxon>
        <taxon>Bacillati</taxon>
        <taxon>Bacillota</taxon>
        <taxon>Bacilli</taxon>
        <taxon>Bacillales</taxon>
        <taxon>Bacillaceae</taxon>
    </lineage>
</organism>
<feature type="active site" description="Charge relay system" evidence="5 6">
    <location>
        <position position="404"/>
    </location>
</feature>
<dbReference type="PROSITE" id="PS51892">
    <property type="entry name" value="SUBTILASE"/>
    <property type="match status" value="1"/>
</dbReference>
<dbReference type="InterPro" id="IPR036366">
    <property type="entry name" value="PGBDSf"/>
</dbReference>
<dbReference type="SUPFAM" id="SSF52743">
    <property type="entry name" value="Subtilisin-like"/>
    <property type="match status" value="1"/>
</dbReference>
<feature type="domain" description="Inhibitor I9" evidence="11">
    <location>
        <begin position="105"/>
        <end position="148"/>
    </location>
</feature>
<dbReference type="PRINTS" id="PR00723">
    <property type="entry name" value="SUBTILISIN"/>
</dbReference>
<dbReference type="Proteomes" id="UP000198571">
    <property type="component" value="Unassembled WGS sequence"/>
</dbReference>
<dbReference type="RefSeq" id="WP_093055894.1">
    <property type="nucleotide sequence ID" value="NZ_FOGT01000025.1"/>
</dbReference>
<evidence type="ECO:0000313" key="13">
    <source>
        <dbReference type="Proteomes" id="UP000198571"/>
    </source>
</evidence>
<feature type="domain" description="Peptidoglycan binding-like" evidence="10">
    <location>
        <begin position="945"/>
        <end position="1002"/>
    </location>
</feature>
<dbReference type="Gene3D" id="3.40.50.200">
    <property type="entry name" value="Peptidase S8/S53 domain"/>
    <property type="match status" value="1"/>
</dbReference>
<evidence type="ECO:0000259" key="9">
    <source>
        <dbReference type="Pfam" id="PF00082"/>
    </source>
</evidence>
<keyword evidence="3 6" id="KW-0378">Hydrolase</keyword>
<feature type="domain" description="Peptidoglycan binding-like" evidence="10">
    <location>
        <begin position="1088"/>
        <end position="1144"/>
    </location>
</feature>
<evidence type="ECO:0000256" key="4">
    <source>
        <dbReference type="ARBA" id="ARBA00022825"/>
    </source>
</evidence>
<dbReference type="GO" id="GO:0006508">
    <property type="term" value="P:proteolysis"/>
    <property type="evidence" value="ECO:0007669"/>
    <property type="project" value="UniProtKB-KW"/>
</dbReference>
<dbReference type="PROSITE" id="PS00138">
    <property type="entry name" value="SUBTILASE_SER"/>
    <property type="match status" value="1"/>
</dbReference>
<feature type="domain" description="Peptidoglycan binding-like" evidence="10">
    <location>
        <begin position="803"/>
        <end position="860"/>
    </location>
</feature>
<feature type="domain" description="Peptidoglycan binding-like" evidence="10">
    <location>
        <begin position="875"/>
        <end position="931"/>
    </location>
</feature>
<keyword evidence="4 6" id="KW-0720">Serine protease</keyword>
<dbReference type="PROSITE" id="PS00137">
    <property type="entry name" value="SUBTILASE_HIS"/>
    <property type="match status" value="1"/>
</dbReference>
<dbReference type="InterPro" id="IPR000209">
    <property type="entry name" value="Peptidase_S8/S53_dom"/>
</dbReference>
<feature type="domain" description="Peptidoglycan binding-like" evidence="10">
    <location>
        <begin position="1016"/>
        <end position="1072"/>
    </location>
</feature>
<dbReference type="EMBL" id="FOGT01000025">
    <property type="protein sequence ID" value="SES41175.1"/>
    <property type="molecule type" value="Genomic_DNA"/>
</dbReference>